<dbReference type="Proteomes" id="UP000005104">
    <property type="component" value="Chromosome"/>
</dbReference>
<dbReference type="AlphaFoldDB" id="H5XVM6"/>
<keyword evidence="3" id="KW-1185">Reference proteome</keyword>
<dbReference type="EMBL" id="CM001441">
    <property type="protein sequence ID" value="EHQ90109.1"/>
    <property type="molecule type" value="Genomic_DNA"/>
</dbReference>
<dbReference type="HOGENOM" id="CLU_2915020_0_0_9"/>
<protein>
    <submittedName>
        <fullName evidence="2">Uncharacterized protein</fullName>
    </submittedName>
</protein>
<gene>
    <name evidence="2" type="ORF">DesyoDRAFT_3066</name>
</gene>
<evidence type="ECO:0000256" key="1">
    <source>
        <dbReference type="SAM" id="Phobius"/>
    </source>
</evidence>
<keyword evidence="1" id="KW-0472">Membrane</keyword>
<evidence type="ECO:0000313" key="3">
    <source>
        <dbReference type="Proteomes" id="UP000005104"/>
    </source>
</evidence>
<name>H5XVM6_9FIRM</name>
<keyword evidence="1" id="KW-1133">Transmembrane helix</keyword>
<sequence>MGIITRGFKIETGLVFISMLIGAVWKIKREDNKRYKDALKFLIVIGIILIILQIMVFISLR</sequence>
<feature type="transmembrane region" description="Helical" evidence="1">
    <location>
        <begin position="39"/>
        <end position="60"/>
    </location>
</feature>
<accession>H5XVM6</accession>
<proteinExistence type="predicted"/>
<reference evidence="2 3" key="1">
    <citation type="submission" date="2011-11" db="EMBL/GenBank/DDBJ databases">
        <title>The Noncontiguous Finished genome of Desulfosporosinus youngiae DSM 17734.</title>
        <authorList>
            <consortium name="US DOE Joint Genome Institute (JGI-PGF)"/>
            <person name="Lucas S."/>
            <person name="Han J."/>
            <person name="Lapidus A."/>
            <person name="Cheng J.-F."/>
            <person name="Goodwin L."/>
            <person name="Pitluck S."/>
            <person name="Peters L."/>
            <person name="Ovchinnikova G."/>
            <person name="Lu M."/>
            <person name="Land M.L."/>
            <person name="Hauser L."/>
            <person name="Pester M."/>
            <person name="Spring S."/>
            <person name="Ollivier B."/>
            <person name="Rattei T."/>
            <person name="Klenk H.-P."/>
            <person name="Wagner M."/>
            <person name="Loy A."/>
            <person name="Woyke T.J."/>
        </authorList>
    </citation>
    <scope>NUCLEOTIDE SEQUENCE [LARGE SCALE GENOMIC DNA]</scope>
    <source>
        <strain evidence="2 3">DSM 17734</strain>
    </source>
</reference>
<keyword evidence="1" id="KW-0812">Transmembrane</keyword>
<evidence type="ECO:0000313" key="2">
    <source>
        <dbReference type="EMBL" id="EHQ90109.1"/>
    </source>
</evidence>
<organism evidence="2 3">
    <name type="scientific">Desulfosporosinus youngiae DSM 17734</name>
    <dbReference type="NCBI Taxonomy" id="768710"/>
    <lineage>
        <taxon>Bacteria</taxon>
        <taxon>Bacillati</taxon>
        <taxon>Bacillota</taxon>
        <taxon>Clostridia</taxon>
        <taxon>Eubacteriales</taxon>
        <taxon>Desulfitobacteriaceae</taxon>
        <taxon>Desulfosporosinus</taxon>
    </lineage>
</organism>